<evidence type="ECO:0000313" key="1">
    <source>
        <dbReference type="EMBL" id="KAE8369817.1"/>
    </source>
</evidence>
<dbReference type="OrthoDB" id="3780330at2759"/>
<protein>
    <submittedName>
        <fullName evidence="1">Uncharacterized protein</fullName>
    </submittedName>
</protein>
<reference evidence="1 2" key="1">
    <citation type="submission" date="2019-04" db="EMBL/GenBank/DDBJ databases">
        <title>Friends and foes A comparative genomics studyof 23 Aspergillus species from section Flavi.</title>
        <authorList>
            <consortium name="DOE Joint Genome Institute"/>
            <person name="Kjaerbolling I."/>
            <person name="Vesth T."/>
            <person name="Frisvad J.C."/>
            <person name="Nybo J.L."/>
            <person name="Theobald S."/>
            <person name="Kildgaard S."/>
            <person name="Isbrandt T."/>
            <person name="Kuo A."/>
            <person name="Sato A."/>
            <person name="Lyhne E.K."/>
            <person name="Kogle M.E."/>
            <person name="Wiebenga A."/>
            <person name="Kun R.S."/>
            <person name="Lubbers R.J."/>
            <person name="Makela M.R."/>
            <person name="Barry K."/>
            <person name="Chovatia M."/>
            <person name="Clum A."/>
            <person name="Daum C."/>
            <person name="Haridas S."/>
            <person name="He G."/>
            <person name="LaButti K."/>
            <person name="Lipzen A."/>
            <person name="Mondo S."/>
            <person name="Riley R."/>
            <person name="Salamov A."/>
            <person name="Simmons B.A."/>
            <person name="Magnuson J.K."/>
            <person name="Henrissat B."/>
            <person name="Mortensen U.H."/>
            <person name="Larsen T.O."/>
            <person name="Devries R.P."/>
            <person name="Grigoriev I.V."/>
            <person name="Machida M."/>
            <person name="Baker S.E."/>
            <person name="Andersen M.R."/>
        </authorList>
    </citation>
    <scope>NUCLEOTIDE SEQUENCE [LARGE SCALE GENOMIC DNA]</scope>
    <source>
        <strain evidence="1 2">CBS 763.97</strain>
    </source>
</reference>
<name>A0A5N7AIW9_9EURO</name>
<accession>A0A5N7AIW9</accession>
<dbReference type="EMBL" id="ML737570">
    <property type="protein sequence ID" value="KAE8369817.1"/>
    <property type="molecule type" value="Genomic_DNA"/>
</dbReference>
<evidence type="ECO:0000313" key="2">
    <source>
        <dbReference type="Proteomes" id="UP000326268"/>
    </source>
</evidence>
<keyword evidence="2" id="KW-1185">Reference proteome</keyword>
<dbReference type="Proteomes" id="UP000326268">
    <property type="component" value="Unassembled WGS sequence"/>
</dbReference>
<gene>
    <name evidence="1" type="ORF">BDV27DRAFT_152698</name>
</gene>
<sequence length="124" mass="13231">MIIQHRANVASGEVMISLEYSLAHKQGTLRKKTPKPTIVVLGGLNSGKPIAVKWEIKLPCGQAPHKQDEDADGENWACAALTGPAGMAFAVISTANPINTSTEGFPESTHKNVEFLKLAKILKG</sequence>
<dbReference type="GeneID" id="43656069"/>
<dbReference type="AlphaFoldDB" id="A0A5N7AIW9"/>
<dbReference type="RefSeq" id="XP_031932898.1">
    <property type="nucleotide sequence ID" value="XM_032071623.1"/>
</dbReference>
<proteinExistence type="predicted"/>
<organism evidence="1 2">
    <name type="scientific">Aspergillus caelatus</name>
    <dbReference type="NCBI Taxonomy" id="61420"/>
    <lineage>
        <taxon>Eukaryota</taxon>
        <taxon>Fungi</taxon>
        <taxon>Dikarya</taxon>
        <taxon>Ascomycota</taxon>
        <taxon>Pezizomycotina</taxon>
        <taxon>Eurotiomycetes</taxon>
        <taxon>Eurotiomycetidae</taxon>
        <taxon>Eurotiales</taxon>
        <taxon>Aspergillaceae</taxon>
        <taxon>Aspergillus</taxon>
        <taxon>Aspergillus subgen. Circumdati</taxon>
    </lineage>
</organism>